<evidence type="ECO:0000313" key="2">
    <source>
        <dbReference type="Proteomes" id="UP000030686"/>
    </source>
</evidence>
<dbReference type="AlphaFoldDB" id="W6Q5P3"/>
<evidence type="ECO:0000313" key="1">
    <source>
        <dbReference type="EMBL" id="CDM31286.1"/>
    </source>
</evidence>
<keyword evidence="2" id="KW-1185">Reference proteome</keyword>
<gene>
    <name evidence="1" type="ORF">PROQFM164_S02g001436</name>
</gene>
<name>W6Q5P3_PENRF</name>
<dbReference type="EMBL" id="HG792016">
    <property type="protein sequence ID" value="CDM31286.1"/>
    <property type="molecule type" value="Genomic_DNA"/>
</dbReference>
<protein>
    <submittedName>
        <fullName evidence="1">Genomic scaffold, ProqFM164S02</fullName>
    </submittedName>
</protein>
<sequence>MTRLSSLRQTNSGRELGIEFSTLSRLDYATPISPDCANPSNSRQETSDNNTSLDLLLGLLNKFFLGASLGGCVHKDRLVGSWRLPVKRARYWLVGGEHITLSGWSFSKRPELYQTIGNCAETYPIVHLLRGLNTTNGNVHGLALRKKALRAPRYKHTLSGRFWNAVANPCKNCQFLIELHGGNLQNFCRFAGSAGAPA</sequence>
<accession>W6Q5P3</accession>
<dbReference type="OrthoDB" id="5350472at2759"/>
<proteinExistence type="predicted"/>
<reference evidence="1" key="1">
    <citation type="journal article" date="2014" name="Nat. Commun.">
        <title>Multiple recent horizontal transfers of a large genomic region in cheese making fungi.</title>
        <authorList>
            <person name="Cheeseman K."/>
            <person name="Ropars J."/>
            <person name="Renault P."/>
            <person name="Dupont J."/>
            <person name="Gouzy J."/>
            <person name="Branca A."/>
            <person name="Abraham A.L."/>
            <person name="Ceppi M."/>
            <person name="Conseiller E."/>
            <person name="Debuchy R."/>
            <person name="Malagnac F."/>
            <person name="Goarin A."/>
            <person name="Silar P."/>
            <person name="Lacoste S."/>
            <person name="Sallet E."/>
            <person name="Bensimon A."/>
            <person name="Giraud T."/>
            <person name="Brygoo Y."/>
        </authorList>
    </citation>
    <scope>NUCLEOTIDE SEQUENCE [LARGE SCALE GENOMIC DNA]</scope>
    <source>
        <strain evidence="1">FM164</strain>
    </source>
</reference>
<dbReference type="Proteomes" id="UP000030686">
    <property type="component" value="Unassembled WGS sequence"/>
</dbReference>
<organism evidence="1 2">
    <name type="scientific">Penicillium roqueforti (strain FM164)</name>
    <dbReference type="NCBI Taxonomy" id="1365484"/>
    <lineage>
        <taxon>Eukaryota</taxon>
        <taxon>Fungi</taxon>
        <taxon>Dikarya</taxon>
        <taxon>Ascomycota</taxon>
        <taxon>Pezizomycotina</taxon>
        <taxon>Eurotiomycetes</taxon>
        <taxon>Eurotiomycetidae</taxon>
        <taxon>Eurotiales</taxon>
        <taxon>Aspergillaceae</taxon>
        <taxon>Penicillium</taxon>
    </lineage>
</organism>